<dbReference type="GO" id="GO:0016758">
    <property type="term" value="F:hexosyltransferase activity"/>
    <property type="evidence" value="ECO:0007669"/>
    <property type="project" value="InterPro"/>
</dbReference>
<dbReference type="Gene3D" id="3.90.550.50">
    <property type="match status" value="1"/>
</dbReference>
<dbReference type="Proteomes" id="UP000780801">
    <property type="component" value="Unassembled WGS sequence"/>
</dbReference>
<evidence type="ECO:0000313" key="12">
    <source>
        <dbReference type="Proteomes" id="UP000780801"/>
    </source>
</evidence>
<dbReference type="GO" id="GO:0034599">
    <property type="term" value="P:cellular response to oxidative stress"/>
    <property type="evidence" value="ECO:0007669"/>
    <property type="project" value="InterPro"/>
</dbReference>
<gene>
    <name evidence="11" type="ORF">BGW38_005936</name>
</gene>
<dbReference type="GO" id="GO:0000139">
    <property type="term" value="C:Golgi membrane"/>
    <property type="evidence" value="ECO:0007669"/>
    <property type="project" value="UniProtKB-SubCell"/>
</dbReference>
<dbReference type="PANTHER" id="PTHR11214:SF3">
    <property type="entry name" value="BETA-1,3-GALACTOSYLTRANSFERASE 6"/>
    <property type="match status" value="1"/>
</dbReference>
<feature type="transmembrane region" description="Helical" evidence="10">
    <location>
        <begin position="20"/>
        <end position="41"/>
    </location>
</feature>
<evidence type="ECO:0008006" key="13">
    <source>
        <dbReference type="Google" id="ProtNLM"/>
    </source>
</evidence>
<evidence type="ECO:0000256" key="7">
    <source>
        <dbReference type="ARBA" id="ARBA00022989"/>
    </source>
</evidence>
<sequence>MPPLRPPIFSLQDEKSHYAYLTRALRMLCLGPAVWGVYIHLLQAQEVANRDARAWMIMKSTALDNYVGILWCLLGGLWSYWLTSNLVRRWFIHYEPRHAIIRLFTLATIFWFLVVSFVSFFGADEPIWPWMATCAILAVAQTIQTVHYRFRGMYRIDPLNHHTQKPNSNLRSVDPRFVILRTVLIPGGVVSFITMMMLLYQNNTRPSSAEVLASAGASAIAGLNVAKQTLTSSQFQVLIIIVSSWTPKGFQKRQDVRESALRLLPTASPKVSFTYKFVLGEPPNARVRDALGNKIKGEQEEHDDILILPVSDTYEDLSLKVFKALEWGNRFKFDFLCKTDDDIFVRWDTVAQELVHLGPTHYYWRGLAYWDMAPISNPENKNIESAFNLKVLPPFVAGCLYILSRDIVTLLTYPGPRIFTKNEDQNIGIWLHAYNIQPVHDRRIQQWDVCEDDMIAKHFSDAFSPQESMHSMYKNIVDGRALCTGFRQMNCAACYSCMGRSTHWKDWGVSCDAVKGITTLKTHSLYHGEAIVEIKDAMPSLDFALNSSSKGTNSQSEWIIPGVLNDASSIYSDTDQWARLHWAIWTTDPVKTWLPRHFQAIETLLVHNPDAVLIIISSSLPADFFSAYTRQGYQIHILEFSK</sequence>
<dbReference type="InterPro" id="IPR021100">
    <property type="entry name" value="N-glycosylation_EOS1"/>
</dbReference>
<keyword evidence="9 10" id="KW-0472">Membrane</keyword>
<proteinExistence type="inferred from homology"/>
<protein>
    <recommendedName>
        <fullName evidence="13">Galactosyltransferase</fullName>
    </recommendedName>
</protein>
<keyword evidence="5 10" id="KW-0812">Transmembrane</keyword>
<reference evidence="11" key="1">
    <citation type="journal article" date="2020" name="Fungal Divers.">
        <title>Resolving the Mortierellaceae phylogeny through synthesis of multi-gene phylogenetics and phylogenomics.</title>
        <authorList>
            <person name="Vandepol N."/>
            <person name="Liber J."/>
            <person name="Desiro A."/>
            <person name="Na H."/>
            <person name="Kennedy M."/>
            <person name="Barry K."/>
            <person name="Grigoriev I.V."/>
            <person name="Miller A.N."/>
            <person name="O'Donnell K."/>
            <person name="Stajich J.E."/>
            <person name="Bonito G."/>
        </authorList>
    </citation>
    <scope>NUCLEOTIDE SEQUENCE</scope>
    <source>
        <strain evidence="11">KOD1015</strain>
    </source>
</reference>
<evidence type="ECO:0000256" key="8">
    <source>
        <dbReference type="ARBA" id="ARBA00023034"/>
    </source>
</evidence>
<dbReference type="PANTHER" id="PTHR11214">
    <property type="entry name" value="BETA-1,3-N-ACETYLGLUCOSAMINYLTRANSFERASE"/>
    <property type="match status" value="1"/>
</dbReference>
<name>A0A9P6G013_9FUNG</name>
<dbReference type="Pfam" id="PF01762">
    <property type="entry name" value="Galactosyl_T"/>
    <property type="match status" value="1"/>
</dbReference>
<evidence type="ECO:0000256" key="1">
    <source>
        <dbReference type="ARBA" id="ARBA00004323"/>
    </source>
</evidence>
<dbReference type="EMBL" id="JAABOA010000378">
    <property type="protein sequence ID" value="KAF9584582.1"/>
    <property type="molecule type" value="Genomic_DNA"/>
</dbReference>
<organism evidence="11 12">
    <name type="scientific">Lunasporangiospora selenospora</name>
    <dbReference type="NCBI Taxonomy" id="979761"/>
    <lineage>
        <taxon>Eukaryota</taxon>
        <taxon>Fungi</taxon>
        <taxon>Fungi incertae sedis</taxon>
        <taxon>Mucoromycota</taxon>
        <taxon>Mortierellomycotina</taxon>
        <taxon>Mortierellomycetes</taxon>
        <taxon>Mortierellales</taxon>
        <taxon>Mortierellaceae</taxon>
        <taxon>Lunasporangiospora</taxon>
    </lineage>
</organism>
<keyword evidence="6" id="KW-0735">Signal-anchor</keyword>
<evidence type="ECO:0000313" key="11">
    <source>
        <dbReference type="EMBL" id="KAF9584582.1"/>
    </source>
</evidence>
<dbReference type="InterPro" id="IPR002659">
    <property type="entry name" value="Glyco_trans_31"/>
</dbReference>
<evidence type="ECO:0000256" key="5">
    <source>
        <dbReference type="ARBA" id="ARBA00022692"/>
    </source>
</evidence>
<dbReference type="PRINTS" id="PR02070">
    <property type="entry name" value="NGLYCOSEOS1"/>
</dbReference>
<dbReference type="GO" id="GO:0006493">
    <property type="term" value="P:protein O-linked glycosylation"/>
    <property type="evidence" value="ECO:0007669"/>
    <property type="project" value="TreeGrafter"/>
</dbReference>
<feature type="transmembrane region" description="Helical" evidence="10">
    <location>
        <begin position="178"/>
        <end position="200"/>
    </location>
</feature>
<comment type="subcellular location">
    <subcellularLocation>
        <location evidence="1">Golgi apparatus membrane</location>
        <topology evidence="1">Single-pass type II membrane protein</topology>
    </subcellularLocation>
</comment>
<keyword evidence="8" id="KW-0333">Golgi apparatus</keyword>
<feature type="transmembrane region" description="Helical" evidence="10">
    <location>
        <begin position="99"/>
        <end position="121"/>
    </location>
</feature>
<evidence type="ECO:0000256" key="6">
    <source>
        <dbReference type="ARBA" id="ARBA00022968"/>
    </source>
</evidence>
<dbReference type="Pfam" id="PF12326">
    <property type="entry name" value="EOS1"/>
    <property type="match status" value="1"/>
</dbReference>
<comment type="caution">
    <text evidence="11">The sequence shown here is derived from an EMBL/GenBank/DDBJ whole genome shotgun (WGS) entry which is preliminary data.</text>
</comment>
<evidence type="ECO:0000256" key="2">
    <source>
        <dbReference type="ARBA" id="ARBA00008661"/>
    </source>
</evidence>
<evidence type="ECO:0000256" key="3">
    <source>
        <dbReference type="ARBA" id="ARBA00022676"/>
    </source>
</evidence>
<keyword evidence="4" id="KW-0808">Transferase</keyword>
<accession>A0A9P6G013</accession>
<evidence type="ECO:0000256" key="4">
    <source>
        <dbReference type="ARBA" id="ARBA00022679"/>
    </source>
</evidence>
<evidence type="ECO:0000256" key="9">
    <source>
        <dbReference type="ARBA" id="ARBA00023136"/>
    </source>
</evidence>
<dbReference type="GO" id="GO:0005789">
    <property type="term" value="C:endoplasmic reticulum membrane"/>
    <property type="evidence" value="ECO:0007669"/>
    <property type="project" value="InterPro"/>
</dbReference>
<feature type="transmembrane region" description="Helical" evidence="10">
    <location>
        <begin position="66"/>
        <end position="87"/>
    </location>
</feature>
<dbReference type="AlphaFoldDB" id="A0A9P6G013"/>
<keyword evidence="3" id="KW-0328">Glycosyltransferase</keyword>
<keyword evidence="12" id="KW-1185">Reference proteome</keyword>
<evidence type="ECO:0000256" key="10">
    <source>
        <dbReference type="SAM" id="Phobius"/>
    </source>
</evidence>
<comment type="similarity">
    <text evidence="2">Belongs to the glycosyltransferase 31 family.</text>
</comment>
<keyword evidence="7 10" id="KW-1133">Transmembrane helix</keyword>
<dbReference type="OrthoDB" id="2139606at2759"/>